<evidence type="ECO:0000313" key="2">
    <source>
        <dbReference type="Proteomes" id="UP000294444"/>
    </source>
</evidence>
<sequence>MNKFVVTQLSILTLVGCASSGTYVNSSLLAPGMTKQEVISVLGKLPDKKEARGKKERYDYANVEICFDENGKLYEASAICSI</sequence>
<evidence type="ECO:0008006" key="3">
    <source>
        <dbReference type="Google" id="ProtNLM"/>
    </source>
</evidence>
<reference evidence="1 2" key="1">
    <citation type="submission" date="2019-03" db="EMBL/GenBank/DDBJ databases">
        <authorList>
            <person name="Che Y."/>
            <person name="Zhou L."/>
        </authorList>
    </citation>
    <scope>NUCLEOTIDE SEQUENCE [LARGE SCALE GENOMIC DNA]</scope>
    <source>
        <strain evidence="1 2">AIFJ1607</strain>
    </source>
</reference>
<organism evidence="1 2">
    <name type="scientific">Actinobacillus indolicus</name>
    <dbReference type="NCBI Taxonomy" id="51049"/>
    <lineage>
        <taxon>Bacteria</taxon>
        <taxon>Pseudomonadati</taxon>
        <taxon>Pseudomonadota</taxon>
        <taxon>Gammaproteobacteria</taxon>
        <taxon>Pasteurellales</taxon>
        <taxon>Pasteurellaceae</taxon>
        <taxon>Actinobacillus</taxon>
    </lineage>
</organism>
<dbReference type="Proteomes" id="UP000294444">
    <property type="component" value="Chromosome"/>
</dbReference>
<gene>
    <name evidence="1" type="ORF">EXH44_05655</name>
</gene>
<proteinExistence type="predicted"/>
<dbReference type="EMBL" id="CP038145">
    <property type="protein sequence ID" value="QBQ63754.1"/>
    <property type="molecule type" value="Genomic_DNA"/>
</dbReference>
<dbReference type="RefSeq" id="WP_162856616.1">
    <property type="nucleotide sequence ID" value="NZ_CP038145.1"/>
</dbReference>
<dbReference type="KEGG" id="aio:EXH44_05655"/>
<name>A0A4P7CID3_9PAST</name>
<keyword evidence="2" id="KW-1185">Reference proteome</keyword>
<dbReference type="PROSITE" id="PS51257">
    <property type="entry name" value="PROKAR_LIPOPROTEIN"/>
    <property type="match status" value="1"/>
</dbReference>
<dbReference type="AlphaFoldDB" id="A0A4P7CID3"/>
<evidence type="ECO:0000313" key="1">
    <source>
        <dbReference type="EMBL" id="QBQ63754.1"/>
    </source>
</evidence>
<protein>
    <recommendedName>
        <fullName evidence="3">Outer membrane protein assembly factor BamE</fullName>
    </recommendedName>
</protein>
<accession>A0A4P7CID3</accession>